<dbReference type="PANTHER" id="PTHR34119">
    <property type="entry name" value="HYDROXYPROLINE-RICH GLYCOPROTEIN-LIKE"/>
    <property type="match status" value="1"/>
</dbReference>
<evidence type="ECO:0008006" key="4">
    <source>
        <dbReference type="Google" id="ProtNLM"/>
    </source>
</evidence>
<protein>
    <recommendedName>
        <fullName evidence="4">BAR domain-containing protein</fullName>
    </recommendedName>
</protein>
<evidence type="ECO:0000313" key="2">
    <source>
        <dbReference type="EMBL" id="KAL0905358.1"/>
    </source>
</evidence>
<reference evidence="2 3" key="1">
    <citation type="journal article" date="2024" name="Plant Biotechnol. J.">
        <title>Dendrobium thyrsiflorum genome and its molecular insights into genes involved in important horticultural traits.</title>
        <authorList>
            <person name="Chen B."/>
            <person name="Wang J.Y."/>
            <person name="Zheng P.J."/>
            <person name="Li K.L."/>
            <person name="Liang Y.M."/>
            <person name="Chen X.F."/>
            <person name="Zhang C."/>
            <person name="Zhao X."/>
            <person name="He X."/>
            <person name="Zhang G.Q."/>
            <person name="Liu Z.J."/>
            <person name="Xu Q."/>
        </authorList>
    </citation>
    <scope>NUCLEOTIDE SEQUENCE [LARGE SCALE GENOMIC DNA]</scope>
    <source>
        <strain evidence="2">GZMU011</strain>
    </source>
</reference>
<organism evidence="2 3">
    <name type="scientific">Dendrobium thyrsiflorum</name>
    <name type="common">Pinecone-like raceme dendrobium</name>
    <name type="synonym">Orchid</name>
    <dbReference type="NCBI Taxonomy" id="117978"/>
    <lineage>
        <taxon>Eukaryota</taxon>
        <taxon>Viridiplantae</taxon>
        <taxon>Streptophyta</taxon>
        <taxon>Embryophyta</taxon>
        <taxon>Tracheophyta</taxon>
        <taxon>Spermatophyta</taxon>
        <taxon>Magnoliopsida</taxon>
        <taxon>Liliopsida</taxon>
        <taxon>Asparagales</taxon>
        <taxon>Orchidaceae</taxon>
        <taxon>Epidendroideae</taxon>
        <taxon>Malaxideae</taxon>
        <taxon>Dendrobiinae</taxon>
        <taxon>Dendrobium</taxon>
    </lineage>
</organism>
<dbReference type="EMBL" id="JANQDX010000018">
    <property type="protein sequence ID" value="KAL0905358.1"/>
    <property type="molecule type" value="Genomic_DNA"/>
</dbReference>
<name>A0ABD0U0H0_DENTH</name>
<dbReference type="AlphaFoldDB" id="A0ABD0U0H0"/>
<accession>A0ABD0U0H0</accession>
<feature type="region of interest" description="Disordered" evidence="1">
    <location>
        <begin position="395"/>
        <end position="429"/>
    </location>
</feature>
<feature type="compositionally biased region" description="Basic and acidic residues" evidence="1">
    <location>
        <begin position="401"/>
        <end position="412"/>
    </location>
</feature>
<dbReference type="Gene3D" id="1.20.1270.60">
    <property type="entry name" value="Arfaptin homology (AH) domain/BAR domain"/>
    <property type="match status" value="1"/>
</dbReference>
<evidence type="ECO:0000256" key="1">
    <source>
        <dbReference type="SAM" id="MobiDB-lite"/>
    </source>
</evidence>
<gene>
    <name evidence="2" type="ORF">M5K25_023771</name>
</gene>
<feature type="compositionally biased region" description="Basic and acidic residues" evidence="1">
    <location>
        <begin position="16"/>
        <end position="26"/>
    </location>
</feature>
<dbReference type="InterPro" id="IPR037488">
    <property type="entry name" value="At2g33490-like"/>
</dbReference>
<feature type="region of interest" description="Disordered" evidence="1">
    <location>
        <begin position="1"/>
        <end position="26"/>
    </location>
</feature>
<dbReference type="PANTHER" id="PTHR34119:SF1">
    <property type="entry name" value="OS04G0394700 PROTEIN"/>
    <property type="match status" value="1"/>
</dbReference>
<dbReference type="InterPro" id="IPR027267">
    <property type="entry name" value="AH/BAR_dom_sf"/>
</dbReference>
<dbReference type="Proteomes" id="UP001552299">
    <property type="component" value="Unassembled WGS sequence"/>
</dbReference>
<dbReference type="CDD" id="cd07307">
    <property type="entry name" value="BAR"/>
    <property type="match status" value="1"/>
</dbReference>
<proteinExistence type="predicted"/>
<comment type="caution">
    <text evidence="2">The sequence shown here is derived from an EMBL/GenBank/DDBJ whole genome shotgun (WGS) entry which is preliminary data.</text>
</comment>
<evidence type="ECO:0000313" key="3">
    <source>
        <dbReference type="Proteomes" id="UP001552299"/>
    </source>
</evidence>
<keyword evidence="3" id="KW-1185">Reference proteome</keyword>
<dbReference type="SUPFAM" id="SSF103657">
    <property type="entry name" value="BAR/IMD domain-like"/>
    <property type="match status" value="1"/>
</dbReference>
<sequence length="608" mass="67720">MRSSLRKLRGMGLQRSELRERKERQPRAKLDELVQAVQDMKDMKNCYDGLLSTAAATANSAYEFSEALREMGTCLLEKNALQDDEDSGRVLLMLGKVQFELQKLVDTYRTHIIQTITKPSECLLGELQIVEGMKQKCDEKRDYYKLMLTAPRVKGRSRNSKGEAVTLQQLQAAREDYEEDADLFIFRLKSLKQGQSRSLLTQAARHHCAQLNFFRKGFKSLELIEPHVKAVTEQQHIDYNFRGLEDDCTDFDDDGGSFCSDSSEDVELSFDYGLNEQAYNTLASSSMELDQVDSTPTKPSSLELVQQENISKKQAELLFRNENPTRSSQSAPIFSDIKFDFSDKTKDRPPQSTRKYHTYALPTPLDVKNSASVTTNISFSSALPKTKAGLEIEQKQASPMEPHKPLYSKDKNFPSPIRSPKTPSLSPKQMKWQAFSGPIMGKSGSNKAYSAPYGFPKTEDSASHSQVLNALVTPGLSTNTAPLSSPKISALHELPRPPISLPQSGIQNSFVGHSAPLISRGQEIQTGRIFPVSSQTAMPLPAPPICVPRSFSIPHSGQIRTPLGTVVNKQLDLVQRNHLNLTEDIDSPPLTPLSFKRFAASSSPKGQM</sequence>